<keyword evidence="6" id="KW-0812">Transmembrane</keyword>
<evidence type="ECO:0000256" key="3">
    <source>
        <dbReference type="ARBA" id="ARBA00022750"/>
    </source>
</evidence>
<dbReference type="Gene3D" id="2.40.70.10">
    <property type="entry name" value="Acid Proteases"/>
    <property type="match status" value="1"/>
</dbReference>
<dbReference type="SUPFAM" id="SSF50630">
    <property type="entry name" value="Acid proteases"/>
    <property type="match status" value="1"/>
</dbReference>
<dbReference type="PANTHER" id="PTHR47966">
    <property type="entry name" value="BETA-SITE APP-CLEAVING ENZYME, ISOFORM A-RELATED"/>
    <property type="match status" value="1"/>
</dbReference>
<dbReference type="PROSITE" id="PS51767">
    <property type="entry name" value="PEPTIDASE_A1"/>
    <property type="match status" value="1"/>
</dbReference>
<evidence type="ECO:0000256" key="2">
    <source>
        <dbReference type="ARBA" id="ARBA00022670"/>
    </source>
</evidence>
<feature type="transmembrane region" description="Helical" evidence="6">
    <location>
        <begin position="116"/>
        <end position="136"/>
    </location>
</feature>
<evidence type="ECO:0000313" key="8">
    <source>
        <dbReference type="EMBL" id="PHT87596.1"/>
    </source>
</evidence>
<evidence type="ECO:0000313" key="9">
    <source>
        <dbReference type="Proteomes" id="UP000222542"/>
    </source>
</evidence>
<dbReference type="Proteomes" id="UP000222542">
    <property type="component" value="Unassembled WGS sequence"/>
</dbReference>
<keyword evidence="6" id="KW-1133">Transmembrane helix</keyword>
<reference evidence="8 9" key="1">
    <citation type="journal article" date="2014" name="Nat. Genet.">
        <title>Genome sequence of the hot pepper provides insights into the evolution of pungency in Capsicum species.</title>
        <authorList>
            <person name="Kim S."/>
            <person name="Park M."/>
            <person name="Yeom S.I."/>
            <person name="Kim Y.M."/>
            <person name="Lee J.M."/>
            <person name="Lee H.A."/>
            <person name="Seo E."/>
            <person name="Choi J."/>
            <person name="Cheong K."/>
            <person name="Kim K.T."/>
            <person name="Jung K."/>
            <person name="Lee G.W."/>
            <person name="Oh S.K."/>
            <person name="Bae C."/>
            <person name="Kim S.B."/>
            <person name="Lee H.Y."/>
            <person name="Kim S.Y."/>
            <person name="Kim M.S."/>
            <person name="Kang B.C."/>
            <person name="Jo Y.D."/>
            <person name="Yang H.B."/>
            <person name="Jeong H.J."/>
            <person name="Kang W.H."/>
            <person name="Kwon J.K."/>
            <person name="Shin C."/>
            <person name="Lim J.Y."/>
            <person name="Park J.H."/>
            <person name="Huh J.H."/>
            <person name="Kim J.S."/>
            <person name="Kim B.D."/>
            <person name="Cohen O."/>
            <person name="Paran I."/>
            <person name="Suh M.C."/>
            <person name="Lee S.B."/>
            <person name="Kim Y.K."/>
            <person name="Shin Y."/>
            <person name="Noh S.J."/>
            <person name="Park J."/>
            <person name="Seo Y.S."/>
            <person name="Kwon S.Y."/>
            <person name="Kim H.A."/>
            <person name="Park J.M."/>
            <person name="Kim H.J."/>
            <person name="Choi S.B."/>
            <person name="Bosland P.W."/>
            <person name="Reeves G."/>
            <person name="Jo S.H."/>
            <person name="Lee B.W."/>
            <person name="Cho H.T."/>
            <person name="Choi H.S."/>
            <person name="Lee M.S."/>
            <person name="Yu Y."/>
            <person name="Do Choi Y."/>
            <person name="Park B.S."/>
            <person name="van Deynze A."/>
            <person name="Ashrafi H."/>
            <person name="Hill T."/>
            <person name="Kim W.T."/>
            <person name="Pai H.S."/>
            <person name="Ahn H.K."/>
            <person name="Yeam I."/>
            <person name="Giovannoni J.J."/>
            <person name="Rose J.K."/>
            <person name="Sorensen I."/>
            <person name="Lee S.J."/>
            <person name="Kim R.W."/>
            <person name="Choi I.Y."/>
            <person name="Choi B.S."/>
            <person name="Lim J.S."/>
            <person name="Lee Y.H."/>
            <person name="Choi D."/>
        </authorList>
    </citation>
    <scope>NUCLEOTIDE SEQUENCE [LARGE SCALE GENOMIC DNA]</scope>
    <source>
        <strain evidence="9">cv. CM334</strain>
    </source>
</reference>
<dbReference type="InterPro" id="IPR033121">
    <property type="entry name" value="PEPTIDASE_A1"/>
</dbReference>
<keyword evidence="5" id="KW-0865">Zymogen</keyword>
<protein>
    <recommendedName>
        <fullName evidence="7">Peptidase A1 domain-containing protein</fullName>
    </recommendedName>
</protein>
<comment type="similarity">
    <text evidence="1">Belongs to the peptidase A1 family.</text>
</comment>
<evidence type="ECO:0000259" key="7">
    <source>
        <dbReference type="PROSITE" id="PS51767"/>
    </source>
</evidence>
<dbReference type="Pfam" id="PF00026">
    <property type="entry name" value="Asp"/>
    <property type="match status" value="1"/>
</dbReference>
<evidence type="ECO:0000256" key="4">
    <source>
        <dbReference type="ARBA" id="ARBA00022801"/>
    </source>
</evidence>
<keyword evidence="2" id="KW-0645">Protease</keyword>
<evidence type="ECO:0000256" key="5">
    <source>
        <dbReference type="ARBA" id="ARBA00023145"/>
    </source>
</evidence>
<dbReference type="GO" id="GO:0004190">
    <property type="term" value="F:aspartic-type endopeptidase activity"/>
    <property type="evidence" value="ECO:0000318"/>
    <property type="project" value="GO_Central"/>
</dbReference>
<dbReference type="EMBL" id="AYRZ02000003">
    <property type="protein sequence ID" value="PHT87596.1"/>
    <property type="molecule type" value="Genomic_DNA"/>
</dbReference>
<keyword evidence="9" id="KW-1185">Reference proteome</keyword>
<dbReference type="InterPro" id="IPR021109">
    <property type="entry name" value="Peptidase_aspartic_dom_sf"/>
</dbReference>
<keyword evidence="4" id="KW-0378">Hydrolase</keyword>
<sequence length="180" mass="20124">MLLQRIVTPSIFSLWLNRDPKSKLGGEILFEGVDCTHFRGQHAFVFVAQNVYWEIEIGDLFIGNNSTGLCKGGCPAIVDTEASFLAGPSIILAQTNHAIGVEGFVSMECKTVQLPIFFSLCLCICFFVCCSGYFALWRKCRKWCPLLKGITEVKRNGSGYKKKLGEFTFYDVAIICLYGY</sequence>
<dbReference type="InterPro" id="IPR001461">
    <property type="entry name" value="Aspartic_peptidase_A1"/>
</dbReference>
<keyword evidence="6" id="KW-0472">Membrane</keyword>
<dbReference type="AlphaFoldDB" id="A0A2G3A040"/>
<dbReference type="GO" id="GO:0006508">
    <property type="term" value="P:proteolysis"/>
    <property type="evidence" value="ECO:0000318"/>
    <property type="project" value="GO_Central"/>
</dbReference>
<organism evidence="8 9">
    <name type="scientific">Capsicum annuum</name>
    <name type="common">Capsicum pepper</name>
    <dbReference type="NCBI Taxonomy" id="4072"/>
    <lineage>
        <taxon>Eukaryota</taxon>
        <taxon>Viridiplantae</taxon>
        <taxon>Streptophyta</taxon>
        <taxon>Embryophyta</taxon>
        <taxon>Tracheophyta</taxon>
        <taxon>Spermatophyta</taxon>
        <taxon>Magnoliopsida</taxon>
        <taxon>eudicotyledons</taxon>
        <taxon>Gunneridae</taxon>
        <taxon>Pentapetalae</taxon>
        <taxon>asterids</taxon>
        <taxon>lamiids</taxon>
        <taxon>Solanales</taxon>
        <taxon>Solanaceae</taxon>
        <taxon>Solanoideae</taxon>
        <taxon>Capsiceae</taxon>
        <taxon>Capsicum</taxon>
    </lineage>
</organism>
<evidence type="ECO:0000256" key="6">
    <source>
        <dbReference type="SAM" id="Phobius"/>
    </source>
</evidence>
<evidence type="ECO:0000256" key="1">
    <source>
        <dbReference type="ARBA" id="ARBA00007447"/>
    </source>
</evidence>
<accession>A0A2G3A040</accession>
<comment type="caution">
    <text evidence="8">The sequence shown here is derived from an EMBL/GenBank/DDBJ whole genome shotgun (WGS) entry which is preliminary data.</text>
</comment>
<dbReference type="Gramene" id="PHT87596">
    <property type="protein sequence ID" value="PHT87596"/>
    <property type="gene ID" value="T459_09702"/>
</dbReference>
<keyword evidence="3" id="KW-0064">Aspartyl protease</keyword>
<dbReference type="PANTHER" id="PTHR47966:SF60">
    <property type="entry name" value="CYPROSIN-LIKE"/>
    <property type="match status" value="1"/>
</dbReference>
<reference evidence="8 9" key="2">
    <citation type="journal article" date="2017" name="Genome Biol.">
        <title>New reference genome sequences of hot pepper reveal the massive evolution of plant disease-resistance genes by retroduplication.</title>
        <authorList>
            <person name="Kim S."/>
            <person name="Park J."/>
            <person name="Yeom S.I."/>
            <person name="Kim Y.M."/>
            <person name="Seo E."/>
            <person name="Kim K.T."/>
            <person name="Kim M.S."/>
            <person name="Lee J.M."/>
            <person name="Cheong K."/>
            <person name="Shin H.S."/>
            <person name="Kim S.B."/>
            <person name="Han K."/>
            <person name="Lee J."/>
            <person name="Park M."/>
            <person name="Lee H.A."/>
            <person name="Lee H.Y."/>
            <person name="Lee Y."/>
            <person name="Oh S."/>
            <person name="Lee J.H."/>
            <person name="Choi E."/>
            <person name="Choi E."/>
            <person name="Lee S.E."/>
            <person name="Jeon J."/>
            <person name="Kim H."/>
            <person name="Choi G."/>
            <person name="Song H."/>
            <person name="Lee J."/>
            <person name="Lee S.C."/>
            <person name="Kwon J.K."/>
            <person name="Lee H.Y."/>
            <person name="Koo N."/>
            <person name="Hong Y."/>
            <person name="Kim R.W."/>
            <person name="Kang W.H."/>
            <person name="Huh J.H."/>
            <person name="Kang B.C."/>
            <person name="Yang T.J."/>
            <person name="Lee Y.H."/>
            <person name="Bennetzen J.L."/>
            <person name="Choi D."/>
        </authorList>
    </citation>
    <scope>NUCLEOTIDE SEQUENCE [LARGE SCALE GENOMIC DNA]</scope>
    <source>
        <strain evidence="9">cv. CM334</strain>
    </source>
</reference>
<dbReference type="FunFam" id="2.40.70.10:FF:000115">
    <property type="entry name" value="Lysosomal aspartic protease"/>
    <property type="match status" value="1"/>
</dbReference>
<proteinExistence type="inferred from homology"/>
<feature type="domain" description="Peptidase A1" evidence="7">
    <location>
        <begin position="1"/>
        <end position="180"/>
    </location>
</feature>
<name>A0A2G3A040_CAPAN</name>
<gene>
    <name evidence="8" type="ORF">T459_09702</name>
</gene>